<dbReference type="Proteomes" id="UP000031364">
    <property type="component" value="Unassembled WGS sequence"/>
</dbReference>
<dbReference type="Pfam" id="PF02423">
    <property type="entry name" value="OCD_Mu_crystall"/>
    <property type="match status" value="1"/>
</dbReference>
<comment type="caution">
    <text evidence="1">The sequence shown here is derived from an EMBL/GenBank/DDBJ whole genome shotgun (WGS) entry which is preliminary data.</text>
</comment>
<protein>
    <submittedName>
        <fullName evidence="1">Ornithine cyclodeaminase</fullName>
        <ecNumber evidence="1">4.3.1.12</ecNumber>
    </submittedName>
</protein>
<reference evidence="1 2" key="1">
    <citation type="journal article" date="2014" name="Int. J. Syst. Evol. Microbiol.">
        <title>Nocardia vulneris sp. nov., isolated from wounds of human patients in North America.</title>
        <authorList>
            <person name="Lasker B.A."/>
            <person name="Bell M."/>
            <person name="Klenk H.P."/>
            <person name="Sproer C."/>
            <person name="Schumann C."/>
            <person name="Schumann P."/>
            <person name="Brown J.M."/>
        </authorList>
    </citation>
    <scope>NUCLEOTIDE SEQUENCE [LARGE SCALE GENOMIC DNA]</scope>
    <source>
        <strain evidence="1 2">W9851</strain>
    </source>
</reference>
<evidence type="ECO:0000313" key="2">
    <source>
        <dbReference type="Proteomes" id="UP000031364"/>
    </source>
</evidence>
<dbReference type="InterPro" id="IPR023401">
    <property type="entry name" value="ODC_N"/>
</dbReference>
<dbReference type="GO" id="GO:0008473">
    <property type="term" value="F:ornithine cyclodeaminase activity"/>
    <property type="evidence" value="ECO:0007669"/>
    <property type="project" value="UniProtKB-EC"/>
</dbReference>
<keyword evidence="1" id="KW-0328">Glycosyltransferase</keyword>
<dbReference type="GO" id="GO:0016757">
    <property type="term" value="F:glycosyltransferase activity"/>
    <property type="evidence" value="ECO:0007669"/>
    <property type="project" value="UniProtKB-KW"/>
</dbReference>
<keyword evidence="1" id="KW-0456">Lyase</keyword>
<dbReference type="PIRSF" id="PIRSF001439">
    <property type="entry name" value="CryM"/>
    <property type="match status" value="1"/>
</dbReference>
<gene>
    <name evidence="1" type="ORF">FG87_34150</name>
</gene>
<dbReference type="PANTHER" id="PTHR13812">
    <property type="entry name" value="KETIMINE REDUCTASE MU-CRYSTALLIN"/>
    <property type="match status" value="1"/>
</dbReference>
<dbReference type="InterPro" id="IPR036291">
    <property type="entry name" value="NAD(P)-bd_dom_sf"/>
</dbReference>
<dbReference type="NCBIfam" id="NF004848">
    <property type="entry name" value="PRK06199.1"/>
    <property type="match status" value="1"/>
</dbReference>
<keyword evidence="1" id="KW-0808">Transferase</keyword>
<keyword evidence="2" id="KW-1185">Reference proteome</keyword>
<proteinExistence type="predicted"/>
<accession>A0ABR4Z6H3</accession>
<dbReference type="Gene3D" id="3.30.1780.10">
    <property type="entry name" value="ornithine cyclodeaminase, domain 1"/>
    <property type="match status" value="1"/>
</dbReference>
<dbReference type="SUPFAM" id="SSF51735">
    <property type="entry name" value="NAD(P)-binding Rossmann-fold domains"/>
    <property type="match status" value="1"/>
</dbReference>
<name>A0ABR4Z6H3_9NOCA</name>
<sequence>MDKPSIDFLYLSEPDMIAAGVTDMAACVDAMQETFVLLHRGDYRMAGPNSDSHGAMITFPDDSPFPAMPANTAERRFMAMPAYLGGSFGTAGMKWYGSNIANRAKGLPRSILMFLLSDTDTGAPLALMSANLLSAYRTGAVPGVGARLLARPDSRVVGLVGPGVMARTSLAAFVAACPDLAVVKIKGRGPGSIAAFREWVAKEYPQLETIVVDSNEEAVRDSDIVTYCTTGVPGDPANYPLIVRDWVRPGAFLSMPAPCDIDAGMQAPEIRKVVDNVRLYQAWAEEVGHPSHHRIPIIGCKFLDMIQAGAMDRGDLVDLGAIAAGAATGRRTDDEIVLLSVGGMPVEDVAWGTVVYRNAVRRGIGTTLNLWQSPELA</sequence>
<evidence type="ECO:0000313" key="1">
    <source>
        <dbReference type="EMBL" id="KIA60908.1"/>
    </source>
</evidence>
<dbReference type="InterPro" id="IPR003462">
    <property type="entry name" value="ODC_Mu_crystall"/>
</dbReference>
<dbReference type="EC" id="4.3.1.12" evidence="1"/>
<dbReference type="EMBL" id="JNFP01000056">
    <property type="protein sequence ID" value="KIA60908.1"/>
    <property type="molecule type" value="Genomic_DNA"/>
</dbReference>
<dbReference type="RefSeq" id="WP_043678771.1">
    <property type="nucleotide sequence ID" value="NZ_BDCI01000002.1"/>
</dbReference>
<dbReference type="PANTHER" id="PTHR13812:SF19">
    <property type="entry name" value="KETIMINE REDUCTASE MU-CRYSTALLIN"/>
    <property type="match status" value="1"/>
</dbReference>
<organism evidence="1 2">
    <name type="scientific">Nocardia vulneris</name>
    <dbReference type="NCBI Taxonomy" id="1141657"/>
    <lineage>
        <taxon>Bacteria</taxon>
        <taxon>Bacillati</taxon>
        <taxon>Actinomycetota</taxon>
        <taxon>Actinomycetes</taxon>
        <taxon>Mycobacteriales</taxon>
        <taxon>Nocardiaceae</taxon>
        <taxon>Nocardia</taxon>
    </lineage>
</organism>
<dbReference type="Gene3D" id="3.40.50.720">
    <property type="entry name" value="NAD(P)-binding Rossmann-like Domain"/>
    <property type="match status" value="1"/>
</dbReference>